<dbReference type="Pfam" id="PF13541">
    <property type="entry name" value="ChlI"/>
    <property type="match status" value="1"/>
</dbReference>
<name>A0A2S6IH43_9ACTN</name>
<dbReference type="HAMAP" id="MF_01498">
    <property type="entry name" value="RadA_bact"/>
    <property type="match status" value="1"/>
</dbReference>
<dbReference type="GO" id="GO:0005829">
    <property type="term" value="C:cytosol"/>
    <property type="evidence" value="ECO:0007669"/>
    <property type="project" value="TreeGrafter"/>
</dbReference>
<evidence type="ECO:0000256" key="1">
    <source>
        <dbReference type="ARBA" id="ARBA00022723"/>
    </source>
</evidence>
<dbReference type="SMART" id="SM00382">
    <property type="entry name" value="AAA"/>
    <property type="match status" value="1"/>
</dbReference>
<evidence type="ECO:0000313" key="15">
    <source>
        <dbReference type="EMBL" id="PPK93480.1"/>
    </source>
</evidence>
<comment type="caution">
    <text evidence="15">The sequence shown here is derived from an EMBL/GenBank/DDBJ whole genome shotgun (WGS) entry which is preliminary data.</text>
</comment>
<evidence type="ECO:0000256" key="13">
    <source>
        <dbReference type="RuleBase" id="RU003555"/>
    </source>
</evidence>
<keyword evidence="2 11" id="KW-0547">Nucleotide-binding</keyword>
<keyword evidence="9 11" id="KW-0238">DNA-binding</keyword>
<comment type="domain">
    <text evidence="11">The middle region has homology to RecA with ATPase motifs including the RadA KNRFG motif, while the C-terminus is homologous to Lon protease.</text>
</comment>
<dbReference type="Gene3D" id="3.30.230.10">
    <property type="match status" value="1"/>
</dbReference>
<dbReference type="Pfam" id="PF13481">
    <property type="entry name" value="AAA_25"/>
    <property type="match status" value="1"/>
</dbReference>
<feature type="region of interest" description="Lon-protease-like" evidence="11">
    <location>
        <begin position="363"/>
        <end position="481"/>
    </location>
</feature>
<keyword evidence="10 11" id="KW-0234">DNA repair</keyword>
<reference evidence="15 16" key="1">
    <citation type="submission" date="2018-02" db="EMBL/GenBank/DDBJ databases">
        <title>Genomic Encyclopedia of Archaeal and Bacterial Type Strains, Phase II (KMG-II): from individual species to whole genera.</title>
        <authorList>
            <person name="Goeker M."/>
        </authorList>
    </citation>
    <scope>NUCLEOTIDE SEQUENCE [LARGE SCALE GENOMIC DNA]</scope>
    <source>
        <strain evidence="15 16">DSM 22857</strain>
    </source>
</reference>
<dbReference type="FunFam" id="3.40.50.300:FF:000050">
    <property type="entry name" value="DNA repair protein RadA"/>
    <property type="match status" value="1"/>
</dbReference>
<keyword evidence="3 11" id="KW-0227">DNA damage</keyword>
<evidence type="ECO:0000313" key="16">
    <source>
        <dbReference type="Proteomes" id="UP000239485"/>
    </source>
</evidence>
<keyword evidence="16" id="KW-1185">Reference proteome</keyword>
<feature type="domain" description="RecA family profile 1" evidence="14">
    <location>
        <begin position="77"/>
        <end position="226"/>
    </location>
</feature>
<comment type="function">
    <text evidence="13">DNA-dependent ATPase involved in processing of recombination intermediates, plays a role in repairing DNA breaks. Stimulates the branch migration of RecA-mediated strand transfer reactions, allowing the 3' invading strand to extend heteroduplex DNA faster. Binds ssDNA in the presence of ADP but not other nucleotides, has ATPase activity that is stimulated by ssDNA and various branched DNA structures, but inhibited by SSB. Does not have RecA's homology-searching function.</text>
</comment>
<dbReference type="GO" id="GO:0140664">
    <property type="term" value="F:ATP-dependent DNA damage sensor activity"/>
    <property type="evidence" value="ECO:0007669"/>
    <property type="project" value="InterPro"/>
</dbReference>
<evidence type="ECO:0000256" key="11">
    <source>
        <dbReference type="HAMAP-Rule" id="MF_01498"/>
    </source>
</evidence>
<dbReference type="Gene3D" id="3.40.50.300">
    <property type="entry name" value="P-loop containing nucleotide triphosphate hydrolases"/>
    <property type="match status" value="1"/>
</dbReference>
<dbReference type="AlphaFoldDB" id="A0A2S6IH43"/>
<dbReference type="GO" id="GO:0016787">
    <property type="term" value="F:hydrolase activity"/>
    <property type="evidence" value="ECO:0007669"/>
    <property type="project" value="UniProtKB-KW"/>
</dbReference>
<evidence type="ECO:0000256" key="8">
    <source>
        <dbReference type="ARBA" id="ARBA00023016"/>
    </source>
</evidence>
<dbReference type="InterPro" id="IPR027417">
    <property type="entry name" value="P-loop_NTPase"/>
</dbReference>
<dbReference type="InterPro" id="IPR041166">
    <property type="entry name" value="Rubredoxin_2"/>
</dbReference>
<dbReference type="GO" id="GO:0008270">
    <property type="term" value="F:zinc ion binding"/>
    <property type="evidence" value="ECO:0007669"/>
    <property type="project" value="UniProtKB-KW"/>
</dbReference>
<dbReference type="InterPro" id="IPR003593">
    <property type="entry name" value="AAA+_ATPase"/>
</dbReference>
<dbReference type="GO" id="GO:0005524">
    <property type="term" value="F:ATP binding"/>
    <property type="evidence" value="ECO:0007669"/>
    <property type="project" value="UniProtKB-UniRule"/>
</dbReference>
<dbReference type="InterPro" id="IPR020588">
    <property type="entry name" value="RecA_ATP-bd"/>
</dbReference>
<evidence type="ECO:0000259" key="14">
    <source>
        <dbReference type="PROSITE" id="PS50162"/>
    </source>
</evidence>
<feature type="short sequence motif" description="RadA KNRFG motif" evidence="11">
    <location>
        <begin position="263"/>
        <end position="267"/>
    </location>
</feature>
<evidence type="ECO:0000256" key="9">
    <source>
        <dbReference type="ARBA" id="ARBA00023125"/>
    </source>
</evidence>
<keyword evidence="5" id="KW-0378">Hydrolase</keyword>
<organism evidence="15 16">
    <name type="scientific">Kineococcus xinjiangensis</name>
    <dbReference type="NCBI Taxonomy" id="512762"/>
    <lineage>
        <taxon>Bacteria</taxon>
        <taxon>Bacillati</taxon>
        <taxon>Actinomycetota</taxon>
        <taxon>Actinomycetes</taxon>
        <taxon>Kineosporiales</taxon>
        <taxon>Kineosporiaceae</taxon>
        <taxon>Kineococcus</taxon>
    </lineage>
</organism>
<evidence type="ECO:0000256" key="2">
    <source>
        <dbReference type="ARBA" id="ARBA00022741"/>
    </source>
</evidence>
<dbReference type="NCBIfam" id="TIGR00416">
    <property type="entry name" value="sms"/>
    <property type="match status" value="1"/>
</dbReference>
<dbReference type="Proteomes" id="UP000239485">
    <property type="component" value="Unassembled WGS sequence"/>
</dbReference>
<dbReference type="Pfam" id="PF18073">
    <property type="entry name" value="Zn_ribbon_LapB"/>
    <property type="match status" value="1"/>
</dbReference>
<sequence length="481" mass="49455">MAAPTVPPVPAKTTARSARPGYRCGECGWVTAKWVGRCGECQAWGTVEEVGTAVVRTTAAATVREPARPIADVDVEAARAQPTGVDEFDRVLGGGLVPGAVVLLAGEPGVGKSTLLLDAASRAAATGRTVLYVTAEESAAQVRLRAERIGALRPRLLLTSETDLATVLGHIEHSSPDLLVVDSVQTVASGSVEGTAGGVTQVREVAAALIGAAKRRHMATLLVGHVTKDGSIAGPRVLEHLVDVVCQFEGERHSRLRLLRAVKNRYGPTDEVGCFDLTEDGIEGLADPSGLFVSQRSEAVPGTCITVTLEGRRPLLAELQALVAASGGGGSPRRVTSGLEGSRVAMLLAVLQRRLGVPLADRDTYVATVGGVKLTEPSVDLAAALAVASAAADQPLPSRLVAFGEVGLAGEVRPVTGAPRRLSEAARLGFTTAIVPVGSLGTGKDGAGKAPAGLVVHEVATLADAVRHARLVERPSARGGR</sequence>
<dbReference type="InterPro" id="IPR004504">
    <property type="entry name" value="DNA_repair_RadA"/>
</dbReference>
<feature type="binding site" evidence="11">
    <location>
        <begin position="106"/>
        <end position="113"/>
    </location>
    <ligand>
        <name>ATP</name>
        <dbReference type="ChEBI" id="CHEBI:30616"/>
    </ligand>
</feature>
<evidence type="ECO:0000256" key="12">
    <source>
        <dbReference type="NCBIfam" id="TIGR00416"/>
    </source>
</evidence>
<keyword evidence="6 13" id="KW-0862">Zinc</keyword>
<proteinExistence type="inferred from homology"/>
<comment type="function">
    <text evidence="11">Plays a role in repairing double-strand DNA breaks, probably involving stabilizing or processing branched DNA or blocked replication forks.</text>
</comment>
<dbReference type="PANTHER" id="PTHR32472">
    <property type="entry name" value="DNA REPAIR PROTEIN RADA"/>
    <property type="match status" value="1"/>
</dbReference>
<keyword evidence="4 13" id="KW-0863">Zinc-finger</keyword>
<accession>A0A2S6IH43</accession>
<evidence type="ECO:0000256" key="7">
    <source>
        <dbReference type="ARBA" id="ARBA00022840"/>
    </source>
</evidence>
<dbReference type="SUPFAM" id="SSF52540">
    <property type="entry name" value="P-loop containing nucleoside triphosphate hydrolases"/>
    <property type="match status" value="1"/>
</dbReference>
<dbReference type="GO" id="GO:0003684">
    <property type="term" value="F:damaged DNA binding"/>
    <property type="evidence" value="ECO:0007669"/>
    <property type="project" value="InterPro"/>
</dbReference>
<evidence type="ECO:0000256" key="10">
    <source>
        <dbReference type="ARBA" id="ARBA00023204"/>
    </source>
</evidence>
<gene>
    <name evidence="11" type="primary">radA</name>
    <name evidence="15" type="ORF">CLV92_110108</name>
</gene>
<protein>
    <recommendedName>
        <fullName evidence="11 12">DNA repair protein RadA</fullName>
    </recommendedName>
</protein>
<dbReference type="GO" id="GO:0000725">
    <property type="term" value="P:recombinational repair"/>
    <property type="evidence" value="ECO:0007669"/>
    <property type="project" value="UniProtKB-UniRule"/>
</dbReference>
<dbReference type="PROSITE" id="PS50162">
    <property type="entry name" value="RECA_2"/>
    <property type="match status" value="1"/>
</dbReference>
<evidence type="ECO:0000256" key="6">
    <source>
        <dbReference type="ARBA" id="ARBA00022833"/>
    </source>
</evidence>
<dbReference type="InterPro" id="IPR020568">
    <property type="entry name" value="Ribosomal_Su5_D2-typ_SF"/>
</dbReference>
<dbReference type="CDD" id="cd01121">
    <property type="entry name" value="RadA_SMS_N"/>
    <property type="match status" value="1"/>
</dbReference>
<evidence type="ECO:0000256" key="3">
    <source>
        <dbReference type="ARBA" id="ARBA00022763"/>
    </source>
</evidence>
<keyword evidence="1 11" id="KW-0479">Metal-binding</keyword>
<keyword evidence="8 11" id="KW-0346">Stress response</keyword>
<dbReference type="EMBL" id="PTJD01000010">
    <property type="protein sequence ID" value="PPK93480.1"/>
    <property type="molecule type" value="Genomic_DNA"/>
</dbReference>
<evidence type="ECO:0000256" key="5">
    <source>
        <dbReference type="ARBA" id="ARBA00022801"/>
    </source>
</evidence>
<dbReference type="InterPro" id="IPR014721">
    <property type="entry name" value="Ribsml_uS5_D2-typ_fold_subgr"/>
</dbReference>
<evidence type="ECO:0000256" key="4">
    <source>
        <dbReference type="ARBA" id="ARBA00022771"/>
    </source>
</evidence>
<dbReference type="PANTHER" id="PTHR32472:SF10">
    <property type="entry name" value="DNA REPAIR PROTEIN RADA-LIKE PROTEIN"/>
    <property type="match status" value="1"/>
</dbReference>
<keyword evidence="7 11" id="KW-0067">ATP-binding</keyword>
<comment type="similarity">
    <text evidence="11 13">Belongs to the RecA family. RadA subfamily.</text>
</comment>
<dbReference type="SUPFAM" id="SSF54211">
    <property type="entry name" value="Ribosomal protein S5 domain 2-like"/>
    <property type="match status" value="1"/>
</dbReference>
<dbReference type="PRINTS" id="PR01874">
    <property type="entry name" value="DNAREPAIRADA"/>
</dbReference>